<dbReference type="HOGENOM" id="CLU_132570_0_0_10"/>
<evidence type="ECO:0000313" key="2">
    <source>
        <dbReference type="Proteomes" id="UP000002774"/>
    </source>
</evidence>
<name>H1YGI5_9SPHI</name>
<dbReference type="Proteomes" id="UP000002774">
    <property type="component" value="Chromosome"/>
</dbReference>
<evidence type="ECO:0000313" key="1">
    <source>
        <dbReference type="EMBL" id="EHQ25371.1"/>
    </source>
</evidence>
<dbReference type="EMBL" id="CM001403">
    <property type="protein sequence ID" value="EHQ25371.1"/>
    <property type="molecule type" value="Genomic_DNA"/>
</dbReference>
<dbReference type="STRING" id="714943.Mucpa_1206"/>
<reference evidence="1" key="1">
    <citation type="submission" date="2011-09" db="EMBL/GenBank/DDBJ databases">
        <title>The permanent draft genome of Mucilaginibacter paludis DSM 18603.</title>
        <authorList>
            <consortium name="US DOE Joint Genome Institute (JGI-PGF)"/>
            <person name="Lucas S."/>
            <person name="Han J."/>
            <person name="Lapidus A."/>
            <person name="Bruce D."/>
            <person name="Goodwin L."/>
            <person name="Pitluck S."/>
            <person name="Peters L."/>
            <person name="Kyrpides N."/>
            <person name="Mavromatis K."/>
            <person name="Ivanova N."/>
            <person name="Mikhailova N."/>
            <person name="Held B."/>
            <person name="Detter J.C."/>
            <person name="Tapia R."/>
            <person name="Han C."/>
            <person name="Land M."/>
            <person name="Hauser L."/>
            <person name="Markowitz V."/>
            <person name="Cheng J.-F."/>
            <person name="Hugenholtz P."/>
            <person name="Woyke T."/>
            <person name="Wu D."/>
            <person name="Tindall B."/>
            <person name="Brambilla E."/>
            <person name="Klenk H.-P."/>
            <person name="Eisen J.A."/>
        </authorList>
    </citation>
    <scope>NUCLEOTIDE SEQUENCE [LARGE SCALE GENOMIC DNA]</scope>
    <source>
        <strain evidence="1">DSM 18603</strain>
    </source>
</reference>
<keyword evidence="2" id="KW-1185">Reference proteome</keyword>
<dbReference type="eggNOG" id="ENOG5033A7G">
    <property type="taxonomic scope" value="Bacteria"/>
</dbReference>
<organism evidence="1 2">
    <name type="scientific">Mucilaginibacter paludis DSM 18603</name>
    <dbReference type="NCBI Taxonomy" id="714943"/>
    <lineage>
        <taxon>Bacteria</taxon>
        <taxon>Pseudomonadati</taxon>
        <taxon>Bacteroidota</taxon>
        <taxon>Sphingobacteriia</taxon>
        <taxon>Sphingobacteriales</taxon>
        <taxon>Sphingobacteriaceae</taxon>
        <taxon>Mucilaginibacter</taxon>
    </lineage>
</organism>
<protein>
    <submittedName>
        <fullName evidence="1">Uncharacterized protein</fullName>
    </submittedName>
</protein>
<accession>H1YGI5</accession>
<proteinExistence type="predicted"/>
<sequence length="112" mass="12982">MFAILSANFTQLYVFAGFNLNQKFIASTLCENRDKPWMHCNGKCYLAKKIKQAEEKERSEERQTQKSLFQEVFFATSAPIQFHNQLLQIIATPYHFAVQPVQPGVIFQPPRV</sequence>
<gene>
    <name evidence="1" type="ORF">Mucpa_1206</name>
</gene>
<dbReference type="AlphaFoldDB" id="H1YGI5"/>